<dbReference type="InParanoid" id="A0A1X7VFI7"/>
<sequence length="135" mass="13820">MSTAPCFLAGHPTHFSILPSTVASVAAVPLLSASPLQPTTTLSLQAMAPVPMSGMPPSSDAANTGMSSQHTPVVLPSQEFGVPGPPAAPGLSLSLSAEPIPARLVQKIRSGQFVKMRELLGDIIALTQHFESLAG</sequence>
<dbReference type="AlphaFoldDB" id="A0A1X7VFI7"/>
<protein>
    <submittedName>
        <fullName evidence="1">Uncharacterized protein</fullName>
    </submittedName>
</protein>
<organism evidence="1">
    <name type="scientific">Amphimedon queenslandica</name>
    <name type="common">Sponge</name>
    <dbReference type="NCBI Taxonomy" id="400682"/>
    <lineage>
        <taxon>Eukaryota</taxon>
        <taxon>Metazoa</taxon>
        <taxon>Porifera</taxon>
        <taxon>Demospongiae</taxon>
        <taxon>Heteroscleromorpha</taxon>
        <taxon>Haplosclerida</taxon>
        <taxon>Niphatidae</taxon>
        <taxon>Amphimedon</taxon>
    </lineage>
</organism>
<dbReference type="EnsemblMetazoa" id="Aqu2.1.38277_001">
    <property type="protein sequence ID" value="Aqu2.1.38277_001"/>
    <property type="gene ID" value="Aqu2.1.38277"/>
</dbReference>
<proteinExistence type="predicted"/>
<reference evidence="1" key="1">
    <citation type="submission" date="2017-05" db="UniProtKB">
        <authorList>
            <consortium name="EnsemblMetazoa"/>
        </authorList>
    </citation>
    <scope>IDENTIFICATION</scope>
</reference>
<name>A0A1X7VFI7_AMPQE</name>
<accession>A0A1X7VFI7</accession>
<evidence type="ECO:0000313" key="1">
    <source>
        <dbReference type="EnsemblMetazoa" id="Aqu2.1.38277_001"/>
    </source>
</evidence>